<accession>A0ABY4YXD2</accession>
<dbReference type="PANTHER" id="PTHR33361:SF2">
    <property type="entry name" value="DUF885 DOMAIN-CONTAINING PROTEIN"/>
    <property type="match status" value="1"/>
</dbReference>
<proteinExistence type="predicted"/>
<reference evidence="1" key="1">
    <citation type="submission" date="2022-06" db="EMBL/GenBank/DDBJ databases">
        <title>Ornithinimicrobium HY1793.</title>
        <authorList>
            <person name="Huang Y."/>
        </authorList>
    </citation>
    <scope>NUCLEOTIDE SEQUENCE</scope>
    <source>
        <strain evidence="1">HY1793</strain>
    </source>
</reference>
<evidence type="ECO:0000313" key="2">
    <source>
        <dbReference type="Proteomes" id="UP001056455"/>
    </source>
</evidence>
<gene>
    <name evidence="1" type="ORF">NF556_06405</name>
</gene>
<sequence length="567" mass="63276">MSTAPEHALAAAQGVLDDTWATYSRSPFIARDLSGTLSVLPDIGLEEATRKAREGQEIQRHIAGLDIDLLPSDVAVTVAAARTLADRWAREEDWHWLASDPLGVGFYGMFAPTAYSGGFVLNTIHETLDQVVIDGPDDADRHLSLIGDYARLIRQLTERTKGQAERGIYLPAPQLGKSVQLVRGLKEVAGRTLRAAPERSSHPVGEHVERRITTEVEPAFDELLHLLDDPAYAERAPEQVGISQYPGGEEIYAELVRVHTTLDLTVEQVHDRGHTRMARIHEEMRDLMSSAGFAGSPQDYLASLHDDPRWRASTPDEIAAHFQRYIDRLAPEIDQHFGVQPDSPYGVAALPEAVSGSMTFGYYSVPQVDRNVGLYMFNAVNLAQTALPMIAALNYHELVPGHHFHMASQREAQDLHPLRKHSFINAFNEGWAEYAARFAGEIGMYREPEERFGRLVMEAFLTTRLVVDTGMNALGWDLQRARDYMNEHSFMSPVEVDSETLRYSCDLPGQALAYKLGDDFLFDLREDLRAALGESFRVSDFHDAVFRSAGLPLPLVAENVRAELLPR</sequence>
<dbReference type="InterPro" id="IPR010281">
    <property type="entry name" value="DUF885"/>
</dbReference>
<name>A0ABY4YXD2_9MICO</name>
<keyword evidence="2" id="KW-1185">Reference proteome</keyword>
<dbReference type="Pfam" id="PF05960">
    <property type="entry name" value="DUF885"/>
    <property type="match status" value="1"/>
</dbReference>
<dbReference type="Proteomes" id="UP001056455">
    <property type="component" value="Chromosome"/>
</dbReference>
<dbReference type="EMBL" id="CP099489">
    <property type="protein sequence ID" value="USQ81272.1"/>
    <property type="molecule type" value="Genomic_DNA"/>
</dbReference>
<organism evidence="1 2">
    <name type="scientific">Ornithinimicrobium faecis</name>
    <dbReference type="NCBI Taxonomy" id="2934158"/>
    <lineage>
        <taxon>Bacteria</taxon>
        <taxon>Bacillati</taxon>
        <taxon>Actinomycetota</taxon>
        <taxon>Actinomycetes</taxon>
        <taxon>Micrococcales</taxon>
        <taxon>Ornithinimicrobiaceae</taxon>
        <taxon>Ornithinimicrobium</taxon>
    </lineage>
</organism>
<evidence type="ECO:0000313" key="1">
    <source>
        <dbReference type="EMBL" id="USQ81272.1"/>
    </source>
</evidence>
<dbReference type="PANTHER" id="PTHR33361">
    <property type="entry name" value="GLR0591 PROTEIN"/>
    <property type="match status" value="1"/>
</dbReference>
<dbReference type="RefSeq" id="WP_252594656.1">
    <property type="nucleotide sequence ID" value="NZ_CP099489.1"/>
</dbReference>
<protein>
    <submittedName>
        <fullName evidence="1">DUF885 domain-containing protein</fullName>
    </submittedName>
</protein>